<evidence type="ECO:0000256" key="5">
    <source>
        <dbReference type="PROSITE-ProRule" id="PRU00581"/>
    </source>
</evidence>
<sequence length="188" mass="20969">MADAPVYNKTTTTNQHNSSSAKFFDVPNEHLDVKRAAIKAVEVVLSFIAFICEEVIQTCVSCGALYFFEFVSCTVFLFCLLLLFLLATTFHKKVGITCWSQIDFVFTLLAAVFFLIASIVFAAHNEGTDLEKTAIAFGFLSAFVFSIDFGLIMRKGNPFKKSQEPPNERTNQDGPEKEHLNTADNENV</sequence>
<feature type="transmembrane region" description="Helical" evidence="7">
    <location>
        <begin position="102"/>
        <end position="122"/>
    </location>
</feature>
<dbReference type="AlphaFoldDB" id="A0A8C4T2P7"/>
<dbReference type="InterPro" id="IPR008253">
    <property type="entry name" value="Marvel"/>
</dbReference>
<dbReference type="Proteomes" id="UP000694620">
    <property type="component" value="Chromosome 13"/>
</dbReference>
<comment type="subcellular location">
    <subcellularLocation>
        <location evidence="1">Membrane</location>
        <topology evidence="1">Multi-pass membrane protein</topology>
    </subcellularLocation>
</comment>
<feature type="transmembrane region" description="Helical" evidence="7">
    <location>
        <begin position="65"/>
        <end position="90"/>
    </location>
</feature>
<reference evidence="9" key="2">
    <citation type="submission" date="2025-08" db="UniProtKB">
        <authorList>
            <consortium name="Ensembl"/>
        </authorList>
    </citation>
    <scope>IDENTIFICATION</scope>
</reference>
<evidence type="ECO:0000256" key="7">
    <source>
        <dbReference type="SAM" id="Phobius"/>
    </source>
</evidence>
<evidence type="ECO:0000313" key="10">
    <source>
        <dbReference type="Proteomes" id="UP000694620"/>
    </source>
</evidence>
<feature type="transmembrane region" description="Helical" evidence="7">
    <location>
        <begin position="134"/>
        <end position="153"/>
    </location>
</feature>
<feature type="compositionally biased region" description="Basic and acidic residues" evidence="6">
    <location>
        <begin position="161"/>
        <end position="181"/>
    </location>
</feature>
<evidence type="ECO:0000256" key="4">
    <source>
        <dbReference type="ARBA" id="ARBA00023136"/>
    </source>
</evidence>
<proteinExistence type="predicted"/>
<dbReference type="Ensembl" id="ENSECRT00000025438.1">
    <property type="protein sequence ID" value="ENSECRP00000024899.1"/>
    <property type="gene ID" value="ENSECRG00000016863.1"/>
</dbReference>
<dbReference type="PROSITE" id="PS51225">
    <property type="entry name" value="MARVEL"/>
    <property type="match status" value="1"/>
</dbReference>
<feature type="domain" description="MARVEL" evidence="8">
    <location>
        <begin position="30"/>
        <end position="157"/>
    </location>
</feature>
<dbReference type="Pfam" id="PF01284">
    <property type="entry name" value="MARVEL"/>
    <property type="match status" value="1"/>
</dbReference>
<gene>
    <name evidence="9" type="primary">CMTM6</name>
</gene>
<keyword evidence="4 5" id="KW-0472">Membrane</keyword>
<accession>A0A8C4T2P7</accession>
<dbReference type="GeneTree" id="ENSGT00940000157911"/>
<evidence type="ECO:0000256" key="2">
    <source>
        <dbReference type="ARBA" id="ARBA00022692"/>
    </source>
</evidence>
<dbReference type="PANTHER" id="PTHR22776:SF25">
    <property type="entry name" value="CKLF-LIKE MARVEL TRANSMEMBRANE DOMAIN-CONTAINING PROTEIN 6"/>
    <property type="match status" value="1"/>
</dbReference>
<dbReference type="GO" id="GO:0016020">
    <property type="term" value="C:membrane"/>
    <property type="evidence" value="ECO:0007669"/>
    <property type="project" value="UniProtKB-SubCell"/>
</dbReference>
<evidence type="ECO:0000256" key="6">
    <source>
        <dbReference type="SAM" id="MobiDB-lite"/>
    </source>
</evidence>
<dbReference type="PANTHER" id="PTHR22776">
    <property type="entry name" value="MARVEL-CONTAINING POTENTIAL LIPID RAFT-ASSOCIATED PROTEIN"/>
    <property type="match status" value="1"/>
</dbReference>
<keyword evidence="3 7" id="KW-1133">Transmembrane helix</keyword>
<feature type="region of interest" description="Disordered" evidence="6">
    <location>
        <begin position="158"/>
        <end position="188"/>
    </location>
</feature>
<reference evidence="9" key="1">
    <citation type="submission" date="2021-06" db="EMBL/GenBank/DDBJ databases">
        <authorList>
            <consortium name="Wellcome Sanger Institute Data Sharing"/>
        </authorList>
    </citation>
    <scope>NUCLEOTIDE SEQUENCE [LARGE SCALE GENOMIC DNA]</scope>
</reference>
<evidence type="ECO:0000313" key="9">
    <source>
        <dbReference type="Ensembl" id="ENSECRP00000024899.1"/>
    </source>
</evidence>
<dbReference type="InterPro" id="IPR050578">
    <property type="entry name" value="MARVEL-CKLF_proteins"/>
</dbReference>
<keyword evidence="2 5" id="KW-0812">Transmembrane</keyword>
<keyword evidence="10" id="KW-1185">Reference proteome</keyword>
<reference evidence="9" key="3">
    <citation type="submission" date="2025-09" db="UniProtKB">
        <authorList>
            <consortium name="Ensembl"/>
        </authorList>
    </citation>
    <scope>IDENTIFICATION</scope>
</reference>
<organism evidence="9 10">
    <name type="scientific">Erpetoichthys calabaricus</name>
    <name type="common">Rope fish</name>
    <name type="synonym">Calamoichthys calabaricus</name>
    <dbReference type="NCBI Taxonomy" id="27687"/>
    <lineage>
        <taxon>Eukaryota</taxon>
        <taxon>Metazoa</taxon>
        <taxon>Chordata</taxon>
        <taxon>Craniata</taxon>
        <taxon>Vertebrata</taxon>
        <taxon>Euteleostomi</taxon>
        <taxon>Actinopterygii</taxon>
        <taxon>Polypteriformes</taxon>
        <taxon>Polypteridae</taxon>
        <taxon>Erpetoichthys</taxon>
    </lineage>
</organism>
<evidence type="ECO:0000259" key="8">
    <source>
        <dbReference type="PROSITE" id="PS51225"/>
    </source>
</evidence>
<name>A0A8C4T2P7_ERPCA</name>
<protein>
    <submittedName>
        <fullName evidence="9">CKLF like MARVEL transmembrane domain containing 6</fullName>
    </submittedName>
</protein>
<evidence type="ECO:0000256" key="3">
    <source>
        <dbReference type="ARBA" id="ARBA00022989"/>
    </source>
</evidence>
<evidence type="ECO:0000256" key="1">
    <source>
        <dbReference type="ARBA" id="ARBA00004141"/>
    </source>
</evidence>